<dbReference type="Proteomes" id="UP001055439">
    <property type="component" value="Chromosome 5"/>
</dbReference>
<feature type="region of interest" description="Disordered" evidence="1">
    <location>
        <begin position="183"/>
        <end position="236"/>
    </location>
</feature>
<feature type="region of interest" description="Disordered" evidence="1">
    <location>
        <begin position="1"/>
        <end position="22"/>
    </location>
</feature>
<organism evidence="2 3">
    <name type="scientific">Musa troglodytarum</name>
    <name type="common">fe'i banana</name>
    <dbReference type="NCBI Taxonomy" id="320322"/>
    <lineage>
        <taxon>Eukaryota</taxon>
        <taxon>Viridiplantae</taxon>
        <taxon>Streptophyta</taxon>
        <taxon>Embryophyta</taxon>
        <taxon>Tracheophyta</taxon>
        <taxon>Spermatophyta</taxon>
        <taxon>Magnoliopsida</taxon>
        <taxon>Liliopsida</taxon>
        <taxon>Zingiberales</taxon>
        <taxon>Musaceae</taxon>
        <taxon>Musa</taxon>
    </lineage>
</organism>
<proteinExistence type="predicted"/>
<feature type="compositionally biased region" description="Pro residues" evidence="1">
    <location>
        <begin position="225"/>
        <end position="236"/>
    </location>
</feature>
<sequence length="291" mass="33241">MEKGPPEMSFCDSPPEMEKRHTSPYQKEIWWQPMTGGRVLGGLPQISSFRESKTDDRRFYIFCPTKTLHLRTDLSIDRVAWIQALILATKETSIYRGISFMQNDVSISTEKLRDRMQAEGLDKSLIEDCERIMNSEFSEYHRQLKLRYEEHLNSISTFHQQLEFTVVIQSTLMRWALSAGGEAARRPGASPLQRALRARRRAGRAGLAPKGKPTDRKPGDQLEPLEPPRLPPPPPLCRRYPAAASAIIPPPSPPFVSRYRCRRCWALPPDAMPPEISDADVALRRNLSKTY</sequence>
<dbReference type="EMBL" id="CP097507">
    <property type="protein sequence ID" value="URE02428.1"/>
    <property type="molecule type" value="Genomic_DNA"/>
</dbReference>
<evidence type="ECO:0000313" key="3">
    <source>
        <dbReference type="Proteomes" id="UP001055439"/>
    </source>
</evidence>
<dbReference type="OrthoDB" id="14833at2759"/>
<name>A0A9E7FWL3_9LILI</name>
<evidence type="ECO:0000256" key="1">
    <source>
        <dbReference type="SAM" id="MobiDB-lite"/>
    </source>
</evidence>
<reference evidence="2" key="1">
    <citation type="submission" date="2022-05" db="EMBL/GenBank/DDBJ databases">
        <title>The Musa troglodytarum L. genome provides insights into the mechanism of non-climacteric behaviour and enrichment of carotenoids.</title>
        <authorList>
            <person name="Wang J."/>
        </authorList>
    </citation>
    <scope>NUCLEOTIDE SEQUENCE</scope>
    <source>
        <tissue evidence="2">Leaf</tissue>
    </source>
</reference>
<gene>
    <name evidence="2" type="ORF">MUK42_02181</name>
</gene>
<accession>A0A9E7FWL3</accession>
<dbReference type="AlphaFoldDB" id="A0A9E7FWL3"/>
<evidence type="ECO:0000313" key="2">
    <source>
        <dbReference type="EMBL" id="URE02428.1"/>
    </source>
</evidence>
<protein>
    <submittedName>
        <fullName evidence="2">Oxysterol-binding protein</fullName>
    </submittedName>
</protein>
<keyword evidence="3" id="KW-1185">Reference proteome</keyword>